<reference evidence="1 2" key="1">
    <citation type="submission" date="2021-03" db="EMBL/GenBank/DDBJ databases">
        <title>Sequencing the genomes of 1000 actinobacteria strains.</title>
        <authorList>
            <person name="Klenk H.-P."/>
        </authorList>
    </citation>
    <scope>NUCLEOTIDE SEQUENCE [LARGE SCALE GENOMIC DNA]</scope>
    <source>
        <strain evidence="1 2">DSM 46713</strain>
    </source>
</reference>
<evidence type="ECO:0000313" key="2">
    <source>
        <dbReference type="Proteomes" id="UP000694460"/>
    </source>
</evidence>
<protein>
    <submittedName>
        <fullName evidence="1">Uncharacterized protein</fullName>
    </submittedName>
</protein>
<keyword evidence="2" id="KW-1185">Reference proteome</keyword>
<accession>A0ABS4ZRV7</accession>
<dbReference type="EMBL" id="JAGIOP010000002">
    <property type="protein sequence ID" value="MBP2452241.1"/>
    <property type="molecule type" value="Genomic_DNA"/>
</dbReference>
<proteinExistence type="predicted"/>
<sequence length="36" mass="3789">MAHLRAAHRLPVPFFADAQAPAKNGDDYYSAASAAS</sequence>
<organism evidence="1 2">
    <name type="scientific">Mycolicibacterium lutetiense</name>
    <dbReference type="NCBI Taxonomy" id="1641992"/>
    <lineage>
        <taxon>Bacteria</taxon>
        <taxon>Bacillati</taxon>
        <taxon>Actinomycetota</taxon>
        <taxon>Actinomycetes</taxon>
        <taxon>Mycobacteriales</taxon>
        <taxon>Mycobacteriaceae</taxon>
        <taxon>Mycolicibacterium</taxon>
    </lineage>
</organism>
<comment type="caution">
    <text evidence="1">The sequence shown here is derived from an EMBL/GenBank/DDBJ whole genome shotgun (WGS) entry which is preliminary data.</text>
</comment>
<evidence type="ECO:0000313" key="1">
    <source>
        <dbReference type="EMBL" id="MBP2452241.1"/>
    </source>
</evidence>
<gene>
    <name evidence="1" type="ORF">JOF57_002154</name>
</gene>
<dbReference type="Proteomes" id="UP000694460">
    <property type="component" value="Unassembled WGS sequence"/>
</dbReference>
<name>A0ABS4ZRV7_9MYCO</name>